<evidence type="ECO:0000313" key="2">
    <source>
        <dbReference type="EMBL" id="KGM09279.1"/>
    </source>
</evidence>
<dbReference type="Proteomes" id="UP000054314">
    <property type="component" value="Unassembled WGS sequence"/>
</dbReference>
<protein>
    <submittedName>
        <fullName evidence="2">Uncharacterized protein</fullName>
    </submittedName>
</protein>
<keyword evidence="3" id="KW-1185">Reference proteome</keyword>
<feature type="compositionally biased region" description="Basic and acidic residues" evidence="1">
    <location>
        <begin position="1"/>
        <end position="21"/>
    </location>
</feature>
<feature type="region of interest" description="Disordered" evidence="1">
    <location>
        <begin position="1"/>
        <end position="30"/>
    </location>
</feature>
<feature type="region of interest" description="Disordered" evidence="1">
    <location>
        <begin position="140"/>
        <end position="175"/>
    </location>
</feature>
<evidence type="ECO:0000313" key="3">
    <source>
        <dbReference type="Proteomes" id="UP000054314"/>
    </source>
</evidence>
<feature type="non-terminal residue" evidence="2">
    <location>
        <position position="505"/>
    </location>
</feature>
<feature type="compositionally biased region" description="Low complexity" evidence="1">
    <location>
        <begin position="153"/>
        <end position="170"/>
    </location>
</feature>
<evidence type="ECO:0000256" key="1">
    <source>
        <dbReference type="SAM" id="MobiDB-lite"/>
    </source>
</evidence>
<name>A0A0A0BQD5_9CELL</name>
<sequence>MTAPARRPDQEREGQDLRDGGPEPTRPVAVPCPDPALLVERAAEQWRHQLAARAGRSALADVDRLADAQLDLSAAHPSGLAQLLAGRPTRLSNLVREGGALSLAKRRARAVGALADDHAHRYGLASAFLAIGVATWSEPADGDGEAPALTSHPGSAEPGEPAAGPEGGEANRSRTVRAPVLLRPVAIAARGRGESDYDLTLEPSLEVNPLLASALRSRGALLDPAALARGAFTETGFDPAPALERLSALGAAVLDDFRLEDRLLVGTFVHPEQVLVEDLDAQAPHLHEHEVVRALVGDRRAVDALAHPLPPDLPGDRPLEQERGVGDLDPAQTYVLDAVAAGHHVLVDAPTGSDVPGTLAAVIAEAAAAGRTVLYVPGNRRAGEALIERMRLLGLDSLVLDIAPDASWRTGVGQSLLSAMTVEPVHVEADHVAIVQRELLDRRGRLHGYIEGLHTPRHPWEASAYDALQALARLTAGRPAPQTRVRLTAQVAQSLTTERRGQAAA</sequence>
<accession>A0A0A0BQD5</accession>
<reference evidence="2 3" key="1">
    <citation type="submission" date="2013-08" db="EMBL/GenBank/DDBJ databases">
        <title>Genome sequencing of Cellulomonas bogoriensis 69B4.</title>
        <authorList>
            <person name="Chen F."/>
            <person name="Li Y."/>
            <person name="Wang G."/>
        </authorList>
    </citation>
    <scope>NUCLEOTIDE SEQUENCE [LARGE SCALE GENOMIC DNA]</scope>
    <source>
        <strain evidence="2 3">69B4</strain>
    </source>
</reference>
<proteinExistence type="predicted"/>
<organism evidence="2 3">
    <name type="scientific">Cellulomonas bogoriensis 69B4 = DSM 16987</name>
    <dbReference type="NCBI Taxonomy" id="1386082"/>
    <lineage>
        <taxon>Bacteria</taxon>
        <taxon>Bacillati</taxon>
        <taxon>Actinomycetota</taxon>
        <taxon>Actinomycetes</taxon>
        <taxon>Micrococcales</taxon>
        <taxon>Cellulomonadaceae</taxon>
        <taxon>Cellulomonas</taxon>
    </lineage>
</organism>
<gene>
    <name evidence="2" type="ORF">N869_07365</name>
</gene>
<comment type="caution">
    <text evidence="2">The sequence shown here is derived from an EMBL/GenBank/DDBJ whole genome shotgun (WGS) entry which is preliminary data.</text>
</comment>
<dbReference type="EMBL" id="AXCZ01000202">
    <property type="protein sequence ID" value="KGM09279.1"/>
    <property type="molecule type" value="Genomic_DNA"/>
</dbReference>
<dbReference type="AlphaFoldDB" id="A0A0A0BQD5"/>